<proteinExistence type="predicted"/>
<evidence type="ECO:0000313" key="3">
    <source>
        <dbReference type="Proteomes" id="UP001323617"/>
    </source>
</evidence>
<gene>
    <name evidence="2" type="ORF">QC764_0083270</name>
</gene>
<dbReference type="InterPro" id="IPR053007">
    <property type="entry name" value="CYP450_monoxygenase_sec-met"/>
</dbReference>
<keyword evidence="1" id="KW-0812">Transmembrane</keyword>
<dbReference type="PANTHER" id="PTHR47582">
    <property type="entry name" value="P450, PUTATIVE (EUROFUNG)-RELATED"/>
    <property type="match status" value="1"/>
</dbReference>
<name>A0ABR0I7U0_9PEZI</name>
<sequence>MLLTVVYTSFVDLAQEAKALGFVLSEFLSNHTTLAATLSSLAATYLFLFAVLHLTQNEKEPPLVATAVPFLSPVIGMVKLSMDFYTHMRNKHHDLPIYTLRTRLYIVNSLNLILSVQRQWRTLIFPPVSARA</sequence>
<dbReference type="PANTHER" id="PTHR47582:SF1">
    <property type="entry name" value="P450, PUTATIVE (EUROFUNG)-RELATED"/>
    <property type="match status" value="1"/>
</dbReference>
<dbReference type="Proteomes" id="UP001323617">
    <property type="component" value="Unassembled WGS sequence"/>
</dbReference>
<organism evidence="2 3">
    <name type="scientific">Podospora pseudoanserina</name>
    <dbReference type="NCBI Taxonomy" id="2609844"/>
    <lineage>
        <taxon>Eukaryota</taxon>
        <taxon>Fungi</taxon>
        <taxon>Dikarya</taxon>
        <taxon>Ascomycota</taxon>
        <taxon>Pezizomycotina</taxon>
        <taxon>Sordariomycetes</taxon>
        <taxon>Sordariomycetidae</taxon>
        <taxon>Sordariales</taxon>
        <taxon>Podosporaceae</taxon>
        <taxon>Podospora</taxon>
    </lineage>
</organism>
<keyword evidence="3" id="KW-1185">Reference proteome</keyword>
<comment type="caution">
    <text evidence="2">The sequence shown here is derived from an EMBL/GenBank/DDBJ whole genome shotgun (WGS) entry which is preliminary data.</text>
</comment>
<dbReference type="RefSeq" id="XP_062799408.1">
    <property type="nucleotide sequence ID" value="XM_062940830.1"/>
</dbReference>
<dbReference type="EMBL" id="JAFFHC010000005">
    <property type="protein sequence ID" value="KAK4675938.1"/>
    <property type="molecule type" value="Genomic_DNA"/>
</dbReference>
<keyword evidence="1" id="KW-0472">Membrane</keyword>
<accession>A0ABR0I7U0</accession>
<reference evidence="2 3" key="1">
    <citation type="journal article" date="2023" name="bioRxiv">
        <title>High-quality genome assemblies of four members of thePodospora anserinaspecies complex.</title>
        <authorList>
            <person name="Ament-Velasquez S.L."/>
            <person name="Vogan A.A."/>
            <person name="Wallerman O."/>
            <person name="Hartmann F."/>
            <person name="Gautier V."/>
            <person name="Silar P."/>
            <person name="Giraud T."/>
            <person name="Johannesson H."/>
        </authorList>
    </citation>
    <scope>NUCLEOTIDE SEQUENCE [LARGE SCALE GENOMIC DNA]</scope>
    <source>
        <strain evidence="2 3">CBS 124.78</strain>
    </source>
</reference>
<feature type="transmembrane region" description="Helical" evidence="1">
    <location>
        <begin position="34"/>
        <end position="55"/>
    </location>
</feature>
<dbReference type="GeneID" id="87961532"/>
<keyword evidence="1" id="KW-1133">Transmembrane helix</keyword>
<protein>
    <submittedName>
        <fullName evidence="2">Uncharacterized protein</fullName>
    </submittedName>
</protein>
<evidence type="ECO:0000313" key="2">
    <source>
        <dbReference type="EMBL" id="KAK4675938.1"/>
    </source>
</evidence>
<evidence type="ECO:0000256" key="1">
    <source>
        <dbReference type="SAM" id="Phobius"/>
    </source>
</evidence>